<dbReference type="EMBL" id="FXTB01000002">
    <property type="protein sequence ID" value="SMO53442.1"/>
    <property type="molecule type" value="Genomic_DNA"/>
</dbReference>
<organism evidence="1 2">
    <name type="scientific">Saccharicrinis carchari</name>
    <dbReference type="NCBI Taxonomy" id="1168039"/>
    <lineage>
        <taxon>Bacteria</taxon>
        <taxon>Pseudomonadati</taxon>
        <taxon>Bacteroidota</taxon>
        <taxon>Bacteroidia</taxon>
        <taxon>Marinilabiliales</taxon>
        <taxon>Marinilabiliaceae</taxon>
        <taxon>Saccharicrinis</taxon>
    </lineage>
</organism>
<dbReference type="Proteomes" id="UP000319040">
    <property type="component" value="Unassembled WGS sequence"/>
</dbReference>
<evidence type="ECO:0000313" key="1">
    <source>
        <dbReference type="EMBL" id="SMO53442.1"/>
    </source>
</evidence>
<reference evidence="1 2" key="1">
    <citation type="submission" date="2017-05" db="EMBL/GenBank/DDBJ databases">
        <authorList>
            <person name="Varghese N."/>
            <person name="Submissions S."/>
        </authorList>
    </citation>
    <scope>NUCLEOTIDE SEQUENCE [LARGE SCALE GENOMIC DNA]</scope>
    <source>
        <strain evidence="1 2">DSM 27040</strain>
    </source>
</reference>
<sequence length="40" mass="4689">MGDLYGRNMDFVLEVCLKYLKGKDRVQNAVIQILRISQLF</sequence>
<dbReference type="AlphaFoldDB" id="A0A521C1V6"/>
<evidence type="ECO:0000313" key="2">
    <source>
        <dbReference type="Proteomes" id="UP000319040"/>
    </source>
</evidence>
<keyword evidence="2" id="KW-1185">Reference proteome</keyword>
<name>A0A521C1V6_SACCC</name>
<protein>
    <submittedName>
        <fullName evidence="1">Uncharacterized protein</fullName>
    </submittedName>
</protein>
<gene>
    <name evidence="1" type="ORF">SAMN06265379_102328</name>
</gene>
<accession>A0A521C1V6</accession>
<proteinExistence type="predicted"/>